<name>A0A0F9N6A9_9ZZZZ</name>
<sequence>MFIYVILDVYRPESKYDKRELFEEKVTKGPYTKLYRGYQGDIMGLTPEGEVEKVFEATVGRGGYCDSCAYEYPDFGIHMPAPIYDAEVKHFEIVVREE</sequence>
<protein>
    <submittedName>
        <fullName evidence="1">Uncharacterized protein</fullName>
    </submittedName>
</protein>
<comment type="caution">
    <text evidence="1">The sequence shown here is derived from an EMBL/GenBank/DDBJ whole genome shotgun (WGS) entry which is preliminary data.</text>
</comment>
<dbReference type="EMBL" id="LAZR01007594">
    <property type="protein sequence ID" value="KKM84265.1"/>
    <property type="molecule type" value="Genomic_DNA"/>
</dbReference>
<proteinExistence type="predicted"/>
<accession>A0A0F9N6A9</accession>
<reference evidence="1" key="1">
    <citation type="journal article" date="2015" name="Nature">
        <title>Complex archaea that bridge the gap between prokaryotes and eukaryotes.</title>
        <authorList>
            <person name="Spang A."/>
            <person name="Saw J.H."/>
            <person name="Jorgensen S.L."/>
            <person name="Zaremba-Niedzwiedzka K."/>
            <person name="Martijn J."/>
            <person name="Lind A.E."/>
            <person name="van Eijk R."/>
            <person name="Schleper C."/>
            <person name="Guy L."/>
            <person name="Ettema T.J."/>
        </authorList>
    </citation>
    <scope>NUCLEOTIDE SEQUENCE</scope>
</reference>
<organism evidence="1">
    <name type="scientific">marine sediment metagenome</name>
    <dbReference type="NCBI Taxonomy" id="412755"/>
    <lineage>
        <taxon>unclassified sequences</taxon>
        <taxon>metagenomes</taxon>
        <taxon>ecological metagenomes</taxon>
    </lineage>
</organism>
<evidence type="ECO:0000313" key="1">
    <source>
        <dbReference type="EMBL" id="KKM84265.1"/>
    </source>
</evidence>
<gene>
    <name evidence="1" type="ORF">LCGC14_1300980</name>
</gene>
<dbReference type="AlphaFoldDB" id="A0A0F9N6A9"/>